<dbReference type="Gene3D" id="3.40.50.10490">
    <property type="entry name" value="Glucose-6-phosphate isomerase like protein, domain 1"/>
    <property type="match status" value="2"/>
</dbReference>
<evidence type="ECO:0000313" key="13">
    <source>
        <dbReference type="EMBL" id="ELA41942.1"/>
    </source>
</evidence>
<dbReference type="HOGENOM" id="CLU_012520_5_2_1"/>
<keyword evidence="6" id="KW-0808">Transferase</keyword>
<dbReference type="InterPro" id="IPR001347">
    <property type="entry name" value="SIS_dom"/>
</dbReference>
<name>L2GNP1_VITCO</name>
<dbReference type="AlphaFoldDB" id="L2GNP1"/>
<organism evidence="13 14">
    <name type="scientific">Vittaforma corneae (strain ATCC 50505)</name>
    <name type="common">Microsporidian parasite</name>
    <name type="synonym">Nosema corneum</name>
    <dbReference type="NCBI Taxonomy" id="993615"/>
    <lineage>
        <taxon>Eukaryota</taxon>
        <taxon>Fungi</taxon>
        <taxon>Fungi incertae sedis</taxon>
        <taxon>Microsporidia</taxon>
        <taxon>Nosematidae</taxon>
        <taxon>Vittaforma</taxon>
    </lineage>
</organism>
<dbReference type="Proteomes" id="UP000011082">
    <property type="component" value="Unassembled WGS sequence"/>
</dbReference>
<gene>
    <name evidence="13" type="ORF">VICG_00959</name>
</gene>
<feature type="domain" description="SIS" evidence="12">
    <location>
        <begin position="496"/>
        <end position="634"/>
    </location>
</feature>
<dbReference type="InterPro" id="IPR005855">
    <property type="entry name" value="GFAT"/>
</dbReference>
<evidence type="ECO:0000259" key="11">
    <source>
        <dbReference type="PROSITE" id="PS51278"/>
    </source>
</evidence>
<feature type="domain" description="Glutamine amidotransferase type-2" evidence="11">
    <location>
        <begin position="2"/>
        <end position="257"/>
    </location>
</feature>
<dbReference type="VEuPathDB" id="MicrosporidiaDB:VICG_00959"/>
<dbReference type="NCBIfam" id="NF001484">
    <property type="entry name" value="PRK00331.1"/>
    <property type="match status" value="1"/>
</dbReference>
<evidence type="ECO:0000256" key="3">
    <source>
        <dbReference type="ARBA" id="ARBA00004775"/>
    </source>
</evidence>
<feature type="domain" description="SIS" evidence="12">
    <location>
        <begin position="327"/>
        <end position="466"/>
    </location>
</feature>
<dbReference type="FunCoup" id="L2GNP1">
    <property type="interactions" value="37"/>
</dbReference>
<dbReference type="Pfam" id="PF01380">
    <property type="entry name" value="SIS"/>
    <property type="match status" value="2"/>
</dbReference>
<dbReference type="GO" id="GO:0006002">
    <property type="term" value="P:fructose 6-phosphate metabolic process"/>
    <property type="evidence" value="ECO:0007669"/>
    <property type="project" value="TreeGrafter"/>
</dbReference>
<evidence type="ECO:0000313" key="14">
    <source>
        <dbReference type="Proteomes" id="UP000011082"/>
    </source>
</evidence>
<proteinExistence type="predicted"/>
<dbReference type="EC" id="2.6.1.16" evidence="4"/>
<dbReference type="GO" id="GO:0006048">
    <property type="term" value="P:UDP-N-acetylglucosamine biosynthetic process"/>
    <property type="evidence" value="ECO:0007669"/>
    <property type="project" value="UniProtKB-UniPathway"/>
</dbReference>
<dbReference type="PANTHER" id="PTHR10937">
    <property type="entry name" value="GLUCOSAMINE--FRUCTOSE-6-PHOSPHATE AMINOTRANSFERASE, ISOMERIZING"/>
    <property type="match status" value="1"/>
</dbReference>
<dbReference type="FunFam" id="3.40.50.10490:FF:000001">
    <property type="entry name" value="Glutamine--fructose-6-phosphate aminotransferase [isomerizing]"/>
    <property type="match status" value="1"/>
</dbReference>
<dbReference type="SUPFAM" id="SSF56235">
    <property type="entry name" value="N-terminal nucleophile aminohydrolases (Ntn hydrolases)"/>
    <property type="match status" value="1"/>
</dbReference>
<dbReference type="CDD" id="cd05008">
    <property type="entry name" value="SIS_GlmS_GlmD_1"/>
    <property type="match status" value="1"/>
</dbReference>
<evidence type="ECO:0000256" key="4">
    <source>
        <dbReference type="ARBA" id="ARBA00012916"/>
    </source>
</evidence>
<dbReference type="InterPro" id="IPR029055">
    <property type="entry name" value="Ntn_hydrolases_N"/>
</dbReference>
<reference evidence="14" key="1">
    <citation type="submission" date="2011-05" db="EMBL/GenBank/DDBJ databases">
        <title>The genome sequence of Vittaforma corneae strain ATCC 50505.</title>
        <authorList>
            <consortium name="The Broad Institute Genome Sequencing Platform"/>
            <person name="Cuomo C."/>
            <person name="Didier E."/>
            <person name="Bowers L."/>
            <person name="Young S.K."/>
            <person name="Zeng Q."/>
            <person name="Gargeya S."/>
            <person name="Fitzgerald M."/>
            <person name="Haas B."/>
            <person name="Abouelleil A."/>
            <person name="Alvarado L."/>
            <person name="Arachchi H.M."/>
            <person name="Berlin A."/>
            <person name="Chapman S.B."/>
            <person name="Gearin G."/>
            <person name="Goldberg J."/>
            <person name="Griggs A."/>
            <person name="Gujja S."/>
            <person name="Hansen M."/>
            <person name="Heiman D."/>
            <person name="Howarth C."/>
            <person name="Larimer J."/>
            <person name="Lui A."/>
            <person name="MacDonald P.J.P."/>
            <person name="McCowen C."/>
            <person name="Montmayeur A."/>
            <person name="Murphy C."/>
            <person name="Neiman D."/>
            <person name="Pearson M."/>
            <person name="Priest M."/>
            <person name="Roberts A."/>
            <person name="Saif S."/>
            <person name="Shea T."/>
            <person name="Sisk P."/>
            <person name="Stolte C."/>
            <person name="Sykes S."/>
            <person name="Wortman J."/>
            <person name="Nusbaum C."/>
            <person name="Birren B."/>
        </authorList>
    </citation>
    <scope>NUCLEOTIDE SEQUENCE [LARGE SCALE GENOMIC DNA]</scope>
    <source>
        <strain evidence="14">ATCC 50505</strain>
    </source>
</reference>
<evidence type="ECO:0000256" key="5">
    <source>
        <dbReference type="ARBA" id="ARBA00022576"/>
    </source>
</evidence>
<dbReference type="UniPathway" id="UPA00113">
    <property type="reaction ID" value="UER00528"/>
</dbReference>
<keyword evidence="5" id="KW-0032">Aminotransferase</keyword>
<dbReference type="OrthoDB" id="15235at2759"/>
<comment type="pathway">
    <text evidence="3">Nucleotide-sugar biosynthesis; UDP-N-acetyl-alpha-D-glucosamine biosynthesis; alpha-D-glucosamine 6-phosphate from D-fructose 6-phosphate: step 1/1.</text>
</comment>
<dbReference type="GO" id="GO:0097367">
    <property type="term" value="F:carbohydrate derivative binding"/>
    <property type="evidence" value="ECO:0007669"/>
    <property type="project" value="InterPro"/>
</dbReference>
<dbReference type="SUPFAM" id="SSF53697">
    <property type="entry name" value="SIS domain"/>
    <property type="match status" value="1"/>
</dbReference>
<evidence type="ECO:0000256" key="8">
    <source>
        <dbReference type="ARBA" id="ARBA00022962"/>
    </source>
</evidence>
<comment type="function">
    <text evidence="2">Involved in amino sugar synthesis (formation of chitin, supplies the amino sugars of asparagine-linked oligosaccharides of glycoproteins).</text>
</comment>
<dbReference type="InterPro" id="IPR035466">
    <property type="entry name" value="GlmS/AgaS_SIS"/>
</dbReference>
<accession>L2GNP1</accession>
<evidence type="ECO:0000256" key="7">
    <source>
        <dbReference type="ARBA" id="ARBA00022737"/>
    </source>
</evidence>
<evidence type="ECO:0000256" key="9">
    <source>
        <dbReference type="ARBA" id="ARBA00029805"/>
    </source>
</evidence>
<sequence length="644" mass="72178">MCGIFGYCDIRCNKSQEEVCDILVRGLERIEYRGYDSAGVCVFDADTPKVYEKAVGKVQYLKQKLHELNTEEGKRLGQYMSIAHTRWATHGESTVRNAHPVRSDPNGTFYVVHNGIISNYKKHKEFLTSQGYNFETDTDTEVAAKLCLYHYEKNSGLSFLELTRKVLGDCDGQYAFLFLSSKFPGQMIAAQSGAPMIIGIEAPGDGNFEYCAERKCHCLKSCAGSDFFISSDIAAIIEHTSTVVYVNVDDIALLSKRGIEIYSQSPKDHKSVKITKLDTHLISADKGDFSHYMIKEIYEQCDSLSNTTRNRIDFDSEAIRLDSIEWHKDALLNAKRFVFVACGTSYHSSLATRKVFEYLSDRSVVVETASNFLDLKPHVDETDVVFFISQSGETADSIAAMNYCQSKKATTIGITNTQNSSIARLSVCNFDVRAGIEKGVASTKAYTSQFLSNILIALYISQERGTHETRRREIMREIQSIPEKVRRCLEIDLDCYIDDLCNRNSILVIGRGYQMSTCYEGSLKIKEISYIHSEGIMAGELKHGPLALVSSEIGIILIVANDEFYDKSQNAFEQIRARNGIPLVICSESIKSKYERCIAVPDSIDCLQGLLTVIPLQLISYKLAVKKGFDPDFPRNLAKSVTVE</sequence>
<dbReference type="NCBIfam" id="TIGR01135">
    <property type="entry name" value="glmS"/>
    <property type="match status" value="1"/>
</dbReference>
<dbReference type="CDD" id="cd00714">
    <property type="entry name" value="GFAT"/>
    <property type="match status" value="1"/>
</dbReference>
<dbReference type="InterPro" id="IPR047084">
    <property type="entry name" value="GFAT_N"/>
</dbReference>
<evidence type="ECO:0000256" key="1">
    <source>
        <dbReference type="ARBA" id="ARBA00001031"/>
    </source>
</evidence>
<dbReference type="OMA" id="ASEYRYA"/>
<dbReference type="GO" id="GO:0006487">
    <property type="term" value="P:protein N-linked glycosylation"/>
    <property type="evidence" value="ECO:0007669"/>
    <property type="project" value="TreeGrafter"/>
</dbReference>
<dbReference type="CDD" id="cd05009">
    <property type="entry name" value="SIS_GlmS_GlmD_2"/>
    <property type="match status" value="1"/>
</dbReference>
<protein>
    <recommendedName>
        <fullName evidence="4">glutamine--fructose-6-phosphate transaminase (isomerizing)</fullName>
        <ecNumber evidence="4">2.6.1.16</ecNumber>
    </recommendedName>
    <alternativeName>
        <fullName evidence="10">D-fructose-6-phosphate amidotransferase</fullName>
    </alternativeName>
    <alternativeName>
        <fullName evidence="9">Hexosephosphate aminotransferase</fullName>
    </alternativeName>
</protein>
<dbReference type="GeneID" id="19881671"/>
<dbReference type="PROSITE" id="PS51464">
    <property type="entry name" value="SIS"/>
    <property type="match status" value="2"/>
</dbReference>
<evidence type="ECO:0000256" key="6">
    <source>
        <dbReference type="ARBA" id="ARBA00022679"/>
    </source>
</evidence>
<dbReference type="GO" id="GO:0004360">
    <property type="term" value="F:glutamine-fructose-6-phosphate transaminase (isomerizing) activity"/>
    <property type="evidence" value="ECO:0007669"/>
    <property type="project" value="UniProtKB-EC"/>
</dbReference>
<evidence type="ECO:0000256" key="2">
    <source>
        <dbReference type="ARBA" id="ARBA00003267"/>
    </source>
</evidence>
<evidence type="ECO:0000259" key="12">
    <source>
        <dbReference type="PROSITE" id="PS51464"/>
    </source>
</evidence>
<comment type="catalytic activity">
    <reaction evidence="1">
        <text>D-fructose 6-phosphate + L-glutamine = D-glucosamine 6-phosphate + L-glutamate</text>
        <dbReference type="Rhea" id="RHEA:13237"/>
        <dbReference type="ChEBI" id="CHEBI:29985"/>
        <dbReference type="ChEBI" id="CHEBI:58359"/>
        <dbReference type="ChEBI" id="CHEBI:58725"/>
        <dbReference type="ChEBI" id="CHEBI:61527"/>
        <dbReference type="EC" id="2.6.1.16"/>
    </reaction>
</comment>
<dbReference type="PROSITE" id="PS51278">
    <property type="entry name" value="GATASE_TYPE_2"/>
    <property type="match status" value="1"/>
</dbReference>
<dbReference type="STRING" id="993615.L2GNP1"/>
<keyword evidence="7" id="KW-0677">Repeat</keyword>
<dbReference type="RefSeq" id="XP_007604406.1">
    <property type="nucleotide sequence ID" value="XM_007604344.1"/>
</dbReference>
<keyword evidence="8" id="KW-0315">Glutamine amidotransferase</keyword>
<dbReference type="PANTHER" id="PTHR10937:SF0">
    <property type="entry name" value="GLUTAMINE--FRUCTOSE-6-PHOSPHATE TRANSAMINASE (ISOMERIZING)"/>
    <property type="match status" value="1"/>
</dbReference>
<dbReference type="FunFam" id="3.40.50.10490:FF:000002">
    <property type="entry name" value="Glutamine--fructose-6-phosphate aminotransferase [isomerizing]"/>
    <property type="match status" value="1"/>
</dbReference>
<evidence type="ECO:0000256" key="10">
    <source>
        <dbReference type="ARBA" id="ARBA00033302"/>
    </source>
</evidence>
<dbReference type="InterPro" id="IPR035490">
    <property type="entry name" value="GlmS/FrlB_SIS"/>
</dbReference>
<dbReference type="InterPro" id="IPR017932">
    <property type="entry name" value="GATase_2_dom"/>
</dbReference>
<dbReference type="EMBL" id="JH370136">
    <property type="protein sequence ID" value="ELA41942.1"/>
    <property type="molecule type" value="Genomic_DNA"/>
</dbReference>
<dbReference type="InParanoid" id="L2GNP1"/>
<dbReference type="Pfam" id="PF13522">
    <property type="entry name" value="GATase_6"/>
    <property type="match status" value="1"/>
</dbReference>
<dbReference type="InterPro" id="IPR046348">
    <property type="entry name" value="SIS_dom_sf"/>
</dbReference>
<dbReference type="Gene3D" id="3.60.20.10">
    <property type="entry name" value="Glutamine Phosphoribosylpyrophosphate, subunit 1, domain 1"/>
    <property type="match status" value="1"/>
</dbReference>
<keyword evidence="14" id="KW-1185">Reference proteome</keyword>